<evidence type="ECO:0000256" key="3">
    <source>
        <dbReference type="ARBA" id="ARBA00022764"/>
    </source>
</evidence>
<gene>
    <name evidence="5" type="ORF">F6X38_05595</name>
</gene>
<reference evidence="5 6" key="1">
    <citation type="submission" date="2019-09" db="EMBL/GenBank/DDBJ databases">
        <title>YIM 132180 draft genome.</title>
        <authorList>
            <person name="Zhang K."/>
        </authorList>
    </citation>
    <scope>NUCLEOTIDE SEQUENCE [LARGE SCALE GENOMIC DNA]</scope>
    <source>
        <strain evidence="5 6">YIM 132180</strain>
    </source>
</reference>
<organism evidence="5 6">
    <name type="scientific">Plantimonas leprariae</name>
    <dbReference type="NCBI Taxonomy" id="2615207"/>
    <lineage>
        <taxon>Bacteria</taxon>
        <taxon>Pseudomonadati</taxon>
        <taxon>Pseudomonadota</taxon>
        <taxon>Alphaproteobacteria</taxon>
        <taxon>Hyphomicrobiales</taxon>
        <taxon>Aurantimonadaceae</taxon>
        <taxon>Plantimonas</taxon>
    </lineage>
</organism>
<dbReference type="AlphaFoldDB" id="A0A7V7PRH9"/>
<keyword evidence="4" id="KW-0732">Signal</keyword>
<comment type="similarity">
    <text evidence="2">Belongs to the bacterial solute-binding protein 1 family.</text>
</comment>
<dbReference type="InterPro" id="IPR006311">
    <property type="entry name" value="TAT_signal"/>
</dbReference>
<dbReference type="Pfam" id="PF13416">
    <property type="entry name" value="SBP_bac_8"/>
    <property type="match status" value="1"/>
</dbReference>
<feature type="signal peptide" evidence="4">
    <location>
        <begin position="1"/>
        <end position="26"/>
    </location>
</feature>
<comment type="subcellular location">
    <subcellularLocation>
        <location evidence="1">Periplasm</location>
    </subcellularLocation>
</comment>
<accession>A0A7V7PRH9</accession>
<evidence type="ECO:0000256" key="2">
    <source>
        <dbReference type="ARBA" id="ARBA00008520"/>
    </source>
</evidence>
<protein>
    <submittedName>
        <fullName evidence="5">Carbohydrate ABC transporter substrate-binding protein</fullName>
    </submittedName>
</protein>
<dbReference type="GO" id="GO:0042597">
    <property type="term" value="C:periplasmic space"/>
    <property type="evidence" value="ECO:0007669"/>
    <property type="project" value="UniProtKB-SubCell"/>
</dbReference>
<evidence type="ECO:0000313" key="5">
    <source>
        <dbReference type="EMBL" id="KAB0681359.1"/>
    </source>
</evidence>
<dbReference type="EMBL" id="VZDO01000003">
    <property type="protein sequence ID" value="KAB0681359.1"/>
    <property type="molecule type" value="Genomic_DNA"/>
</dbReference>
<feature type="chain" id="PRO_5030642610" evidence="4">
    <location>
        <begin position="27"/>
        <end position="426"/>
    </location>
</feature>
<keyword evidence="6" id="KW-1185">Reference proteome</keyword>
<evidence type="ECO:0000256" key="4">
    <source>
        <dbReference type="SAM" id="SignalP"/>
    </source>
</evidence>
<dbReference type="PROSITE" id="PS51318">
    <property type="entry name" value="TAT"/>
    <property type="match status" value="1"/>
</dbReference>
<comment type="caution">
    <text evidence="5">The sequence shown here is derived from an EMBL/GenBank/DDBJ whole genome shotgun (WGS) entry which is preliminary data.</text>
</comment>
<evidence type="ECO:0000256" key="1">
    <source>
        <dbReference type="ARBA" id="ARBA00004418"/>
    </source>
</evidence>
<dbReference type="PANTHER" id="PTHR43649:SF12">
    <property type="entry name" value="DIACETYLCHITOBIOSE BINDING PROTEIN DASA"/>
    <property type="match status" value="1"/>
</dbReference>
<dbReference type="SUPFAM" id="SSF53850">
    <property type="entry name" value="Periplasmic binding protein-like II"/>
    <property type="match status" value="1"/>
</dbReference>
<dbReference type="InterPro" id="IPR050490">
    <property type="entry name" value="Bact_solute-bd_prot1"/>
</dbReference>
<proteinExistence type="inferred from homology"/>
<dbReference type="Proteomes" id="UP000432089">
    <property type="component" value="Unassembled WGS sequence"/>
</dbReference>
<evidence type="ECO:0000313" key="6">
    <source>
        <dbReference type="Proteomes" id="UP000432089"/>
    </source>
</evidence>
<keyword evidence="3" id="KW-0574">Periplasm</keyword>
<sequence>MNRRTLLAAGAGLAAGVALGGMPARAQDVRMRCTWWGSAERLRRTNEVIALYNKQHPEVAITGEQIAGSDYWVKLATAMAGRSVSDVFQLEPSTLSDYSGRGACLPLDPLLNGAIDLSKYGAGDADLCRIDGKLFGVTLALNSFAMLYDSAALKEAGLEVPKEQMSWEAFAEFAKAFKANGPKKRNYWAAPYAARYGYVLDIWLRQRGKRLFDGGSIGFDVEDAKAWFGYWEDLRQNGACVSADIQTRDDETIETNALTLGNAAVGFAYSNQLVGYQKLNKGTLELGMVPGIPGAPSGHYYRSASCWSIGATTANAEAAGRFISFFVNDVEAGKILGVERGVPPSSVVREAILPLLDETEKKTVAYVEFLKGKVEANPPPAPIGANEFSRNVLRPTADAIAFEQLSIADGAQQLVENGRAVLRGRT</sequence>
<name>A0A7V7PRH9_9HYPH</name>
<dbReference type="PANTHER" id="PTHR43649">
    <property type="entry name" value="ARABINOSE-BINDING PROTEIN-RELATED"/>
    <property type="match status" value="1"/>
</dbReference>
<dbReference type="Gene3D" id="3.40.190.10">
    <property type="entry name" value="Periplasmic binding protein-like II"/>
    <property type="match status" value="2"/>
</dbReference>
<dbReference type="InterPro" id="IPR006059">
    <property type="entry name" value="SBP"/>
</dbReference>